<sequence>MIDRSHAFPIKGQAKMLGLARSAVYYKTRPVSSDDLKLMRRLDELHLDYPFAGARMLRDLCGARAPSSAAGM</sequence>
<accession>A0ABN6VM99</accession>
<dbReference type="EMBL" id="AP027143">
    <property type="protein sequence ID" value="BDV36177.1"/>
    <property type="molecule type" value="Genomic_DNA"/>
</dbReference>
<evidence type="ECO:0008006" key="6">
    <source>
        <dbReference type="Google" id="ProtNLM"/>
    </source>
</evidence>
<evidence type="ECO:0000313" key="1">
    <source>
        <dbReference type="EMBL" id="BDV35752.1"/>
    </source>
</evidence>
<reference evidence="2 5" key="1">
    <citation type="journal article" date="2023" name="Int. J. Syst. Evol. Microbiol.">
        <title>Methylocystis iwaonis sp. nov., a type II methane-oxidizing bacterium from surface soil of a rice paddy field in Japan, and emended description of the genus Methylocystis (ex Whittenbury et al. 1970) Bowman et al. 1993.</title>
        <authorList>
            <person name="Kaise H."/>
            <person name="Sawadogo J.B."/>
            <person name="Alam M.S."/>
            <person name="Ueno C."/>
            <person name="Dianou D."/>
            <person name="Shinjo R."/>
            <person name="Asakawa S."/>
        </authorList>
    </citation>
    <scope>NUCLEOTIDE SEQUENCE [LARGE SCALE GENOMIC DNA]</scope>
    <source>
        <strain evidence="2 5">SS37A-Re</strain>
        <plasmid evidence="2 5">pSS37A-Re-1</plasmid>
    </source>
</reference>
<geneLocation type="plasmid" evidence="2 5">
    <name>pSS37A-Re-1</name>
</geneLocation>
<gene>
    <name evidence="1" type="ORF">SS37A_32810</name>
    <name evidence="2" type="ORF">SS37A_37020</name>
    <name evidence="3" type="ORF">SS37A_37070</name>
    <name evidence="4" type="ORF">SS37A_37200</name>
</gene>
<keyword evidence="5" id="KW-1185">Reference proteome</keyword>
<dbReference type="Proteomes" id="UP001317629">
    <property type="component" value="Chromosome"/>
</dbReference>
<name>A0ABN6VM99_9HYPH</name>
<evidence type="ECO:0000313" key="3">
    <source>
        <dbReference type="EMBL" id="BDV36177.1"/>
    </source>
</evidence>
<evidence type="ECO:0000313" key="5">
    <source>
        <dbReference type="Proteomes" id="UP001317629"/>
    </source>
</evidence>
<proteinExistence type="predicted"/>
<keyword evidence="2" id="KW-0614">Plasmid</keyword>
<organism evidence="2 5">
    <name type="scientific">Methylocystis iwaonis</name>
    <dbReference type="NCBI Taxonomy" id="2885079"/>
    <lineage>
        <taxon>Bacteria</taxon>
        <taxon>Pseudomonadati</taxon>
        <taxon>Pseudomonadota</taxon>
        <taxon>Alphaproteobacteria</taxon>
        <taxon>Hyphomicrobiales</taxon>
        <taxon>Methylocystaceae</taxon>
        <taxon>Methylocystis</taxon>
    </lineage>
</organism>
<dbReference type="Proteomes" id="UP001317629">
    <property type="component" value="Plasmid pSS37A-Re-1"/>
</dbReference>
<dbReference type="EMBL" id="AP027142">
    <property type="protein sequence ID" value="BDV35752.1"/>
    <property type="molecule type" value="Genomic_DNA"/>
</dbReference>
<evidence type="ECO:0000313" key="2">
    <source>
        <dbReference type="EMBL" id="BDV36172.1"/>
    </source>
</evidence>
<dbReference type="EMBL" id="AP027143">
    <property type="protein sequence ID" value="BDV36190.1"/>
    <property type="molecule type" value="Genomic_DNA"/>
</dbReference>
<dbReference type="EMBL" id="AP027143">
    <property type="protein sequence ID" value="BDV36172.1"/>
    <property type="molecule type" value="Genomic_DNA"/>
</dbReference>
<evidence type="ECO:0000313" key="4">
    <source>
        <dbReference type="EMBL" id="BDV36190.1"/>
    </source>
</evidence>
<protein>
    <recommendedName>
        <fullName evidence="6">Transposase</fullName>
    </recommendedName>
</protein>